<name>A0ABU3B4V2_9GAMM</name>
<evidence type="ECO:0000259" key="12">
    <source>
        <dbReference type="PROSITE" id="PS50846"/>
    </source>
</evidence>
<evidence type="ECO:0000256" key="3">
    <source>
        <dbReference type="ARBA" id="ARBA00011245"/>
    </source>
</evidence>
<dbReference type="InterPro" id="IPR036163">
    <property type="entry name" value="HMA_dom_sf"/>
</dbReference>
<dbReference type="RefSeq" id="WP_311657278.1">
    <property type="nucleotide sequence ID" value="NZ_JAVRHY010000002.1"/>
</dbReference>
<dbReference type="PANTHER" id="PTHR46594:SF4">
    <property type="entry name" value="P-TYPE CATION-TRANSPORTING ATPASE"/>
    <property type="match status" value="1"/>
</dbReference>
<dbReference type="PROSITE" id="PS50846">
    <property type="entry name" value="HMA_2"/>
    <property type="match status" value="1"/>
</dbReference>
<comment type="subunit">
    <text evidence="3">Monomer.</text>
</comment>
<comment type="function">
    <text evidence="9 10">Involved in mercury resistance. Acts as a mercury scavenger that specifically binds to a mercuric ion in the periplasm and probably passes it to the cytoplasmic mercuric reductase MerA via the mercuric transport protein MerT.</text>
</comment>
<proteinExistence type="inferred from homology"/>
<comment type="subcellular location">
    <subcellularLocation>
        <location evidence="1 10">Periplasm</location>
    </subcellularLocation>
</comment>
<evidence type="ECO:0000256" key="11">
    <source>
        <dbReference type="SAM" id="SignalP"/>
    </source>
</evidence>
<evidence type="ECO:0000256" key="6">
    <source>
        <dbReference type="ARBA" id="ARBA00022729"/>
    </source>
</evidence>
<dbReference type="InterPro" id="IPR017969">
    <property type="entry name" value="Heavy-metal-associated_CS"/>
</dbReference>
<dbReference type="InterPro" id="IPR011795">
    <property type="entry name" value="MerP"/>
</dbReference>
<keyword evidence="7 10" id="KW-0574">Periplasm</keyword>
<evidence type="ECO:0000313" key="14">
    <source>
        <dbReference type="Proteomes" id="UP001259982"/>
    </source>
</evidence>
<keyword evidence="8 10" id="KW-0476">Mercury</keyword>
<evidence type="ECO:0000256" key="8">
    <source>
        <dbReference type="ARBA" id="ARBA00022914"/>
    </source>
</evidence>
<dbReference type="PRINTS" id="PR00946">
    <property type="entry name" value="HGSCAVENGER"/>
</dbReference>
<sequence length="106" mass="11092">MLHKTVFIALLALFAVSLTACGDHAGAEAKTASGVTETVSLNVENMTCATCPIAVRKALERVDGVQSAQVDFETKAATVTYDPQAATVSDLTEATTNAGYPSQRKE</sequence>
<protein>
    <recommendedName>
        <fullName evidence="10">Periplasmic mercury ion-binding protein</fullName>
    </recommendedName>
</protein>
<evidence type="ECO:0000256" key="2">
    <source>
        <dbReference type="ARBA" id="ARBA00005938"/>
    </source>
</evidence>
<dbReference type="InterPro" id="IPR006121">
    <property type="entry name" value="HMA_dom"/>
</dbReference>
<dbReference type="Pfam" id="PF00403">
    <property type="entry name" value="HMA"/>
    <property type="match status" value="1"/>
</dbReference>
<keyword evidence="5 10" id="KW-0479">Metal-binding</keyword>
<evidence type="ECO:0000256" key="9">
    <source>
        <dbReference type="ARBA" id="ARBA00045344"/>
    </source>
</evidence>
<reference evidence="13 14" key="1">
    <citation type="submission" date="2023-09" db="EMBL/GenBank/DDBJ databases">
        <authorList>
            <person name="Rey-Velasco X."/>
        </authorList>
    </citation>
    <scope>NUCLEOTIDE SEQUENCE [LARGE SCALE GENOMIC DNA]</scope>
    <source>
        <strain evidence="13 14">P385</strain>
    </source>
</reference>
<evidence type="ECO:0000256" key="7">
    <source>
        <dbReference type="ARBA" id="ARBA00022764"/>
    </source>
</evidence>
<gene>
    <name evidence="10 13" type="primary">merP</name>
    <name evidence="13" type="ORF">RM531_03290</name>
</gene>
<dbReference type="InterPro" id="IPR001802">
    <property type="entry name" value="MerP/CopZ"/>
</dbReference>
<dbReference type="SUPFAM" id="SSF55008">
    <property type="entry name" value="HMA, heavy metal-associated domain"/>
    <property type="match status" value="1"/>
</dbReference>
<dbReference type="EMBL" id="JAVRHY010000002">
    <property type="protein sequence ID" value="MDT0617485.1"/>
    <property type="molecule type" value="Genomic_DNA"/>
</dbReference>
<evidence type="ECO:0000256" key="4">
    <source>
        <dbReference type="ARBA" id="ARBA00022466"/>
    </source>
</evidence>
<evidence type="ECO:0000256" key="10">
    <source>
        <dbReference type="RuleBase" id="RU361212"/>
    </source>
</evidence>
<dbReference type="CDD" id="cd00371">
    <property type="entry name" value="HMA"/>
    <property type="match status" value="1"/>
</dbReference>
<keyword evidence="14" id="KW-1185">Reference proteome</keyword>
<evidence type="ECO:0000256" key="1">
    <source>
        <dbReference type="ARBA" id="ARBA00004418"/>
    </source>
</evidence>
<dbReference type="Gene3D" id="3.30.70.100">
    <property type="match status" value="1"/>
</dbReference>
<feature type="domain" description="HMA" evidence="12">
    <location>
        <begin position="37"/>
        <end position="103"/>
    </location>
</feature>
<comment type="caution">
    <text evidence="13">The sequence shown here is derived from an EMBL/GenBank/DDBJ whole genome shotgun (WGS) entry which is preliminary data.</text>
</comment>
<dbReference type="PANTHER" id="PTHR46594">
    <property type="entry name" value="P-TYPE CATION-TRANSPORTING ATPASE"/>
    <property type="match status" value="1"/>
</dbReference>
<dbReference type="PROSITE" id="PS01047">
    <property type="entry name" value="HMA_1"/>
    <property type="match status" value="1"/>
</dbReference>
<keyword evidence="4 10" id="KW-0475">Mercuric resistance</keyword>
<dbReference type="NCBIfam" id="TIGR02052">
    <property type="entry name" value="MerP"/>
    <property type="match status" value="1"/>
</dbReference>
<feature type="signal peptide" evidence="11">
    <location>
        <begin position="1"/>
        <end position="25"/>
    </location>
</feature>
<evidence type="ECO:0000256" key="5">
    <source>
        <dbReference type="ARBA" id="ARBA00022723"/>
    </source>
</evidence>
<accession>A0ABU3B4V2</accession>
<organism evidence="13 14">
    <name type="scientific">Spectribacter acetivorans</name>
    <dbReference type="NCBI Taxonomy" id="3075603"/>
    <lineage>
        <taxon>Bacteria</taxon>
        <taxon>Pseudomonadati</taxon>
        <taxon>Pseudomonadota</taxon>
        <taxon>Gammaproteobacteria</taxon>
        <taxon>Salinisphaerales</taxon>
        <taxon>Salinisphaeraceae</taxon>
        <taxon>Spectribacter</taxon>
    </lineage>
</organism>
<evidence type="ECO:0000313" key="13">
    <source>
        <dbReference type="EMBL" id="MDT0617485.1"/>
    </source>
</evidence>
<feature type="chain" id="PRO_5047336888" description="Periplasmic mercury ion-binding protein" evidence="11">
    <location>
        <begin position="26"/>
        <end position="106"/>
    </location>
</feature>
<comment type="similarity">
    <text evidence="2">Belongs to the MerP family.</text>
</comment>
<keyword evidence="6 11" id="KW-0732">Signal</keyword>
<dbReference type="PROSITE" id="PS51257">
    <property type="entry name" value="PROKAR_LIPOPROTEIN"/>
    <property type="match status" value="1"/>
</dbReference>
<dbReference type="Proteomes" id="UP001259982">
    <property type="component" value="Unassembled WGS sequence"/>
</dbReference>